<comment type="similarity">
    <text evidence="1">Belongs to the TSR2 family.</text>
</comment>
<feature type="compositionally biased region" description="Basic and acidic residues" evidence="3">
    <location>
        <begin position="666"/>
        <end position="681"/>
    </location>
</feature>
<dbReference type="PANTHER" id="PTHR31010:SF2">
    <property type="entry name" value="RAN-SPECIFIC GTPASE-ACTIVATING PROTEIN 30"/>
    <property type="match status" value="1"/>
</dbReference>
<proteinExistence type="inferred from homology"/>
<dbReference type="PANTHER" id="PTHR31010">
    <property type="entry name" value="RAN-SPECIFIC GTPASE-ACTIVATING PROTEIN 30-RELATED"/>
    <property type="match status" value="1"/>
</dbReference>
<keyword evidence="2" id="KW-0698">rRNA processing</keyword>
<evidence type="ECO:0000256" key="1">
    <source>
        <dbReference type="ARBA" id="ARBA00006524"/>
    </source>
</evidence>
<feature type="compositionally biased region" description="Acidic residues" evidence="3">
    <location>
        <begin position="152"/>
        <end position="168"/>
    </location>
</feature>
<dbReference type="Pfam" id="PF05508">
    <property type="entry name" value="Ran-binding"/>
    <property type="match status" value="1"/>
</dbReference>
<evidence type="ECO:0000256" key="2">
    <source>
        <dbReference type="ARBA" id="ARBA00022552"/>
    </source>
</evidence>
<accession>A0ABR3GY12</accession>
<dbReference type="Pfam" id="PF10273">
    <property type="entry name" value="WGG"/>
    <property type="match status" value="1"/>
</dbReference>
<sequence length="798" mass="89340">MSSTNSNRYPVPVAPSIPQCPLPTDAVAKWELGVSLILHNWSVLTDAVAGEWGGSDSADKRDWLCGAIADMFTDREELDEYDLEDTLIHAMEDEFMVNLEDDSAWQVSQKVVFLRKEILEGNFSTVDELHTKFLATPRNRRLPPPVVREVIEEADSSEGEGDSDEEMSEALSAEEPRQRLEPTIDEEGFEVATKSTKGKEKQELLSLQERLGTKIQIISPAIDLVEIISARGNTSLESALTLTKTIRHDIQSLGVTVSELSNQDGGRRRHKSSDEITAVMREIKTLLRKIEDAVPFINLAITTSGVELSSNIPHNVSPSRLLQASTLLTAGDTAYAINPFDPAQIGTTFTLSLYMLFAGHSHRQEQVSSKDLTWQEVIYKCRVKLQRVPLFYNDEEGPNQMRAQTKIEEYCYELCLIEDLEDGRVHDVEEQPHPPGSYEDVSEAGLRARIPIHQISKLFYTNSGTLLGIEDSNSPILLIKRDINAVASRRLAERYQRYQHQFEHNDDDDEELGYALDMGEGKSFWNPEDDDQILPEEYDLPRHLDPEWLAFEVFTEPLEDEDDFEADDSSQYGSQDELPVTPVSYPPKSVVETNSLATVYKEVAADKVTSAPSHVYSSKNVKSSLSTLECLLRLTILQNYQQTSHLAVHDELLNLFLSDSAWSGSRENRQLEREDARKRIGFDPFGSPTKKQRSPKDAEGGPIIGTKRALGVPATNEVNSLQRRGTPQSLPSIPRLDPGPPVTPSSNRRLKASNIPSLGQVLWTPEQQLSSAFENTYISSPIERKAGQRAETPKDPSN</sequence>
<dbReference type="EMBL" id="JBBBZM010000001">
    <property type="protein sequence ID" value="KAL0640834.1"/>
    <property type="molecule type" value="Genomic_DNA"/>
</dbReference>
<feature type="region of interest" description="Disordered" evidence="3">
    <location>
        <begin position="562"/>
        <end position="586"/>
    </location>
</feature>
<protein>
    <submittedName>
        <fullName evidence="4">Ran-specific GTPase-activating protein 30</fullName>
    </submittedName>
</protein>
<dbReference type="InterPro" id="IPR008812">
    <property type="entry name" value="Ran_GTP-bd-rel"/>
</dbReference>
<name>A0ABR3GY12_9PEZI</name>
<evidence type="ECO:0000313" key="4">
    <source>
        <dbReference type="EMBL" id="KAL0640834.1"/>
    </source>
</evidence>
<reference evidence="4 5" key="1">
    <citation type="submission" date="2024-02" db="EMBL/GenBank/DDBJ databases">
        <title>Discinaceae phylogenomics.</title>
        <authorList>
            <person name="Dirks A.C."/>
            <person name="James T.Y."/>
        </authorList>
    </citation>
    <scope>NUCLEOTIDE SEQUENCE [LARGE SCALE GENOMIC DNA]</scope>
    <source>
        <strain evidence="4 5">ACD0624</strain>
    </source>
</reference>
<gene>
    <name evidence="4" type="primary">YRB30</name>
    <name evidence="4" type="ORF">Q9L58_000141</name>
</gene>
<evidence type="ECO:0000256" key="3">
    <source>
        <dbReference type="SAM" id="MobiDB-lite"/>
    </source>
</evidence>
<feature type="region of interest" description="Disordered" evidence="3">
    <location>
        <begin position="664"/>
        <end position="755"/>
    </location>
</feature>
<feature type="region of interest" description="Disordered" evidence="3">
    <location>
        <begin position="152"/>
        <end position="195"/>
    </location>
</feature>
<feature type="compositionally biased region" description="Polar residues" evidence="3">
    <location>
        <begin position="716"/>
        <end position="731"/>
    </location>
</feature>
<evidence type="ECO:0000313" key="5">
    <source>
        <dbReference type="Proteomes" id="UP001447188"/>
    </source>
</evidence>
<organism evidence="4 5">
    <name type="scientific">Discina gigas</name>
    <dbReference type="NCBI Taxonomy" id="1032678"/>
    <lineage>
        <taxon>Eukaryota</taxon>
        <taxon>Fungi</taxon>
        <taxon>Dikarya</taxon>
        <taxon>Ascomycota</taxon>
        <taxon>Pezizomycotina</taxon>
        <taxon>Pezizomycetes</taxon>
        <taxon>Pezizales</taxon>
        <taxon>Discinaceae</taxon>
        <taxon>Discina</taxon>
    </lineage>
</organism>
<dbReference type="Proteomes" id="UP001447188">
    <property type="component" value="Unassembled WGS sequence"/>
</dbReference>
<keyword evidence="5" id="KW-1185">Reference proteome</keyword>
<comment type="caution">
    <text evidence="4">The sequence shown here is derived from an EMBL/GenBank/DDBJ whole genome shotgun (WGS) entry which is preliminary data.</text>
</comment>
<dbReference type="InterPro" id="IPR019398">
    <property type="entry name" value="Pre-rRNA_process_TSR2"/>
</dbReference>